<dbReference type="Gene3D" id="2.40.30.170">
    <property type="match status" value="1"/>
</dbReference>
<dbReference type="Gene3D" id="2.40.50.100">
    <property type="match status" value="2"/>
</dbReference>
<dbReference type="STRING" id="1748243.Tel_05045"/>
<evidence type="ECO:0000256" key="3">
    <source>
        <dbReference type="ARBA" id="ARBA00023054"/>
    </source>
</evidence>
<evidence type="ECO:0000256" key="1">
    <source>
        <dbReference type="ARBA" id="ARBA00004196"/>
    </source>
</evidence>
<dbReference type="GO" id="GO:0016020">
    <property type="term" value="C:membrane"/>
    <property type="evidence" value="ECO:0007669"/>
    <property type="project" value="InterPro"/>
</dbReference>
<organism evidence="8 9">
    <name type="scientific">Candidatus Tenderia electrophaga</name>
    <dbReference type="NCBI Taxonomy" id="1748243"/>
    <lineage>
        <taxon>Bacteria</taxon>
        <taxon>Pseudomonadati</taxon>
        <taxon>Pseudomonadota</taxon>
        <taxon>Gammaproteobacteria</taxon>
        <taxon>Candidatus Tenderiales</taxon>
        <taxon>Candidatus Tenderiaceae</taxon>
        <taxon>Candidatus Tenderia</taxon>
    </lineage>
</organism>
<keyword evidence="5" id="KW-1133">Transmembrane helix</keyword>
<feature type="transmembrane region" description="Helical" evidence="5">
    <location>
        <begin position="26"/>
        <end position="43"/>
    </location>
</feature>
<feature type="domain" description="CzcB-like barrel-sandwich hybrid" evidence="7">
    <location>
        <begin position="79"/>
        <end position="226"/>
    </location>
</feature>
<keyword evidence="3 4" id="KW-0175">Coiled coil</keyword>
<dbReference type="Pfam" id="PF25973">
    <property type="entry name" value="BSH_CzcB"/>
    <property type="match status" value="1"/>
</dbReference>
<dbReference type="Pfam" id="PF25954">
    <property type="entry name" value="Beta-barrel_RND_2"/>
    <property type="match status" value="1"/>
</dbReference>
<protein>
    <submittedName>
        <fullName evidence="8">Uncharacterized protein</fullName>
    </submittedName>
</protein>
<proteinExistence type="inferred from homology"/>
<evidence type="ECO:0000256" key="4">
    <source>
        <dbReference type="SAM" id="Coils"/>
    </source>
</evidence>
<name>A0A0S2TBS2_9GAMM</name>
<keyword evidence="9" id="KW-1185">Reference proteome</keyword>
<dbReference type="Proteomes" id="UP000055136">
    <property type="component" value="Chromosome"/>
</dbReference>
<sequence>MTQSKPNDSDVEKLLARERPRRRGKLIAAVAILLILVTAFWTWTGEETAPLRYITSEVERGNLTVQVTATGTLEPLNQVDVGSEVSGTIDTVLVDFNDRVSKDQVLARLNTDEQRARVVQARAALDVAQARVQQADATVLETNLKLKRCQTLSKQGLCPPQELDAAQAGYARAQADLASAKAQVSQARATLEVEQTRLAKAVIRSPIDGIVLKRQIEPGQTVAASLQAPVLFTLAENLTQMELRVAVDEADIGKVEAGQTATFTVDAYRERVFPAEIAQVRLAPISEGGVVSYETILRLDNEELLLRPGMTATAHITVARIDDALLAPNAALRFVPPPAPSADEGGFMDQLFPRWGARDRARRDSKVNQVWQLQNGQPTAVEVKTGPSDGRMTQIFSDTLQAGSAVIVDVANTAR</sequence>
<evidence type="ECO:0000313" key="9">
    <source>
        <dbReference type="Proteomes" id="UP000055136"/>
    </source>
</evidence>
<dbReference type="GO" id="GO:0022857">
    <property type="term" value="F:transmembrane transporter activity"/>
    <property type="evidence" value="ECO:0007669"/>
    <property type="project" value="InterPro"/>
</dbReference>
<dbReference type="InterPro" id="IPR058647">
    <property type="entry name" value="BSH_CzcB-like"/>
</dbReference>
<evidence type="ECO:0000313" key="8">
    <source>
        <dbReference type="EMBL" id="ALP52562.1"/>
    </source>
</evidence>
<keyword evidence="5" id="KW-0472">Membrane</keyword>
<comment type="subcellular location">
    <subcellularLocation>
        <location evidence="1">Cell envelope</location>
    </subcellularLocation>
</comment>
<comment type="similarity">
    <text evidence="2">Belongs to the membrane fusion protein (MFP) (TC 8.A.1) family.</text>
</comment>
<feature type="domain" description="CusB-like beta-barrel" evidence="6">
    <location>
        <begin position="243"/>
        <end position="317"/>
    </location>
</feature>
<dbReference type="EMBL" id="CP013099">
    <property type="protein sequence ID" value="ALP52562.1"/>
    <property type="molecule type" value="Genomic_DNA"/>
</dbReference>
<dbReference type="PANTHER" id="PTHR32347:SF14">
    <property type="entry name" value="EFFLUX SYSTEM COMPONENT YKNX-RELATED"/>
    <property type="match status" value="1"/>
</dbReference>
<reference evidence="8" key="1">
    <citation type="submission" date="2015-10" db="EMBL/GenBank/DDBJ databases">
        <title>Description of Candidatus Tenderia electrophaga gen. nov, sp. nov., an Uncultivated Electroautotroph from a Biocathode Enrichment.</title>
        <authorList>
            <person name="Eddie B.J."/>
            <person name="Malanoski A.P."/>
            <person name="Wang Z."/>
            <person name="Hall R.J."/>
            <person name="Oh S.D."/>
            <person name="Heiner C."/>
            <person name="Lin B."/>
            <person name="Strycharz-Glaven S.M."/>
        </authorList>
    </citation>
    <scope>NUCLEOTIDE SEQUENCE [LARGE SCALE GENOMIC DNA]</scope>
    <source>
        <strain evidence="8">NRL1</strain>
    </source>
</reference>
<dbReference type="AlphaFoldDB" id="A0A0S2TBS2"/>
<gene>
    <name evidence="8" type="ORF">Tel_05045</name>
</gene>
<evidence type="ECO:0000256" key="5">
    <source>
        <dbReference type="SAM" id="Phobius"/>
    </source>
</evidence>
<dbReference type="InterPro" id="IPR050465">
    <property type="entry name" value="UPF0194_transport"/>
</dbReference>
<evidence type="ECO:0000256" key="2">
    <source>
        <dbReference type="ARBA" id="ARBA00009477"/>
    </source>
</evidence>
<dbReference type="Gene3D" id="2.40.420.20">
    <property type="match status" value="1"/>
</dbReference>
<keyword evidence="5" id="KW-0812">Transmembrane</keyword>
<dbReference type="InterPro" id="IPR058792">
    <property type="entry name" value="Beta-barrel_RND_2"/>
</dbReference>
<feature type="coiled-coil region" evidence="4">
    <location>
        <begin position="163"/>
        <end position="197"/>
    </location>
</feature>
<dbReference type="KEGG" id="tee:Tel_05045"/>
<dbReference type="NCBIfam" id="TIGR01730">
    <property type="entry name" value="RND_mfp"/>
    <property type="match status" value="1"/>
</dbReference>
<dbReference type="InterPro" id="IPR006143">
    <property type="entry name" value="RND_pump_MFP"/>
</dbReference>
<dbReference type="GO" id="GO:0030313">
    <property type="term" value="C:cell envelope"/>
    <property type="evidence" value="ECO:0007669"/>
    <property type="project" value="UniProtKB-SubCell"/>
</dbReference>
<dbReference type="SUPFAM" id="SSF111369">
    <property type="entry name" value="HlyD-like secretion proteins"/>
    <property type="match status" value="1"/>
</dbReference>
<evidence type="ECO:0000259" key="6">
    <source>
        <dbReference type="Pfam" id="PF25954"/>
    </source>
</evidence>
<dbReference type="PANTHER" id="PTHR32347">
    <property type="entry name" value="EFFLUX SYSTEM COMPONENT YKNX-RELATED"/>
    <property type="match status" value="1"/>
</dbReference>
<accession>A0A0S2TBS2</accession>
<evidence type="ECO:0000259" key="7">
    <source>
        <dbReference type="Pfam" id="PF25973"/>
    </source>
</evidence>